<reference evidence="1 2" key="1">
    <citation type="journal article" date="2018" name="PLoS ONE">
        <title>The draft genome of Kipferlia bialata reveals reductive genome evolution in fornicate parasites.</title>
        <authorList>
            <person name="Tanifuji G."/>
            <person name="Takabayashi S."/>
            <person name="Kume K."/>
            <person name="Takagi M."/>
            <person name="Nakayama T."/>
            <person name="Kamikawa R."/>
            <person name="Inagaki Y."/>
            <person name="Hashimoto T."/>
        </authorList>
    </citation>
    <scope>NUCLEOTIDE SEQUENCE [LARGE SCALE GENOMIC DNA]</scope>
    <source>
        <strain evidence="1">NY0173</strain>
    </source>
</reference>
<proteinExistence type="predicted"/>
<dbReference type="SUPFAM" id="SSF117281">
    <property type="entry name" value="Kelch motif"/>
    <property type="match status" value="1"/>
</dbReference>
<gene>
    <name evidence="1" type="ORF">KIPB_003563</name>
</gene>
<sequence>MGLPCEWPDAENRSAGYLTTSSDLVDAQTPRRLSPSLSEYLPMERLPWYTDVSTHPAQSKGEVVTNISAASLGENRVMTTTSSMRQGMFHGMGQSVKTSWSILTLSHSDGEPSITSETIPGPPNPKGVCDVQLVRVADTVVAYGSNLPSTAHSDQSGLWFMWVYSIATDKWTEVPYIDGDTPSLRQRPLLFAVGDSLVFRGGVPYAVVRVPKTDTWELSVQTHNWTYKGECDAVVDGLPLLVDLHSGQGSTIGETYHAFKRGLHPEKLLFYHLQYSGGNWDVEPDLWGSSLTGVAYSQHAWQGSASAVSLSDQHQLVIYQKKGEWSWEPVTTECVVRDCISLDVVPLEVLSVDEKLQNATVLLVNPETLLIVCAETYIVMTLDPRVLCRFHSSMVGFHEFCDRERDDSG</sequence>
<name>A0A9K3CT45_9EUKA</name>
<evidence type="ECO:0008006" key="3">
    <source>
        <dbReference type="Google" id="ProtNLM"/>
    </source>
</evidence>
<comment type="caution">
    <text evidence="1">The sequence shown here is derived from an EMBL/GenBank/DDBJ whole genome shotgun (WGS) entry which is preliminary data.</text>
</comment>
<evidence type="ECO:0000313" key="2">
    <source>
        <dbReference type="Proteomes" id="UP000265618"/>
    </source>
</evidence>
<dbReference type="Proteomes" id="UP000265618">
    <property type="component" value="Unassembled WGS sequence"/>
</dbReference>
<accession>A0A9K3CT45</accession>
<keyword evidence="2" id="KW-1185">Reference proteome</keyword>
<dbReference type="Gene3D" id="2.120.10.80">
    <property type="entry name" value="Kelch-type beta propeller"/>
    <property type="match status" value="1"/>
</dbReference>
<organism evidence="1 2">
    <name type="scientific">Kipferlia bialata</name>
    <dbReference type="NCBI Taxonomy" id="797122"/>
    <lineage>
        <taxon>Eukaryota</taxon>
        <taxon>Metamonada</taxon>
        <taxon>Carpediemonas-like organisms</taxon>
        <taxon>Kipferlia</taxon>
    </lineage>
</organism>
<dbReference type="EMBL" id="BDIP01000691">
    <property type="protein sequence ID" value="GIQ82427.1"/>
    <property type="molecule type" value="Genomic_DNA"/>
</dbReference>
<dbReference type="InterPro" id="IPR015915">
    <property type="entry name" value="Kelch-typ_b-propeller"/>
</dbReference>
<dbReference type="OrthoDB" id="9973021at2759"/>
<dbReference type="AlphaFoldDB" id="A0A9K3CT45"/>
<protein>
    <recommendedName>
        <fullName evidence="3">Kelch-type beta propeller</fullName>
    </recommendedName>
</protein>
<evidence type="ECO:0000313" key="1">
    <source>
        <dbReference type="EMBL" id="GIQ82427.1"/>
    </source>
</evidence>